<dbReference type="SUPFAM" id="SSF57959">
    <property type="entry name" value="Leucine zipper domain"/>
    <property type="match status" value="1"/>
</dbReference>
<dbReference type="Proteomes" id="UP000799776">
    <property type="component" value="Unassembled WGS sequence"/>
</dbReference>
<dbReference type="GO" id="GO:0045944">
    <property type="term" value="P:positive regulation of transcription by RNA polymerase II"/>
    <property type="evidence" value="ECO:0007669"/>
    <property type="project" value="InterPro"/>
</dbReference>
<evidence type="ECO:0000313" key="11">
    <source>
        <dbReference type="Proteomes" id="UP000799776"/>
    </source>
</evidence>
<comment type="caution">
    <text evidence="10">The sequence shown here is derived from an EMBL/GenBank/DDBJ whole genome shotgun (WGS) entry which is preliminary data.</text>
</comment>
<keyword evidence="4" id="KW-0238">DNA-binding</keyword>
<feature type="compositionally biased region" description="Basic and acidic residues" evidence="8">
    <location>
        <begin position="89"/>
        <end position="99"/>
    </location>
</feature>
<evidence type="ECO:0000256" key="4">
    <source>
        <dbReference type="ARBA" id="ARBA00023125"/>
    </source>
</evidence>
<evidence type="ECO:0000256" key="6">
    <source>
        <dbReference type="ARBA" id="ARBA00023230"/>
    </source>
</evidence>
<sequence length="421" mass="46303">MDDLVSNHLHTSTTFDLSAYSTPDPSDPPTTIKMEDLHQHSTPMPDSSPTPSKSHSSSHSEKMPPKKRKSWGQVLPEPKTNLPPRKRAKTADEKEQRRIERVKRNRLAAHNSRERKREEMDRLTAEKDEFEHKYKAALEYARKLEAELNIYRNRCSEVPSEVHSLGVTQSVEDMLHSSTSSSSASSSGSTINPREASFASPATSVDDYDSPVNTVSQPPTPGKEPELMATSEQSDPTQHSAAMLCDLQCRSDRSGPASTSTAFRWIICMMVLQLRLLLLTTTTSSPPSSSTRRRTSSTPPSTPTTRWSALWAFTTTLLAQSLATCTPTQAQHLLLATGLALQRRRSGLGVAPRAKAPAINLARNKEARRALFRLRRTLGLTKSTASAALATEKDVKRHWAGFDGLGTGAGQQQQQQGLKAA</sequence>
<dbReference type="PROSITE" id="PS50217">
    <property type="entry name" value="BZIP"/>
    <property type="match status" value="1"/>
</dbReference>
<keyword evidence="11" id="KW-1185">Reference proteome</keyword>
<dbReference type="GO" id="GO:0000981">
    <property type="term" value="F:DNA-binding transcription factor activity, RNA polymerase II-specific"/>
    <property type="evidence" value="ECO:0007669"/>
    <property type="project" value="InterPro"/>
</dbReference>
<reference evidence="10" key="1">
    <citation type="journal article" date="2020" name="Stud. Mycol.">
        <title>101 Dothideomycetes genomes: a test case for predicting lifestyles and emergence of pathogens.</title>
        <authorList>
            <person name="Haridas S."/>
            <person name="Albert R."/>
            <person name="Binder M."/>
            <person name="Bloem J."/>
            <person name="Labutti K."/>
            <person name="Salamov A."/>
            <person name="Andreopoulos B."/>
            <person name="Baker S."/>
            <person name="Barry K."/>
            <person name="Bills G."/>
            <person name="Bluhm B."/>
            <person name="Cannon C."/>
            <person name="Castanera R."/>
            <person name="Culley D."/>
            <person name="Daum C."/>
            <person name="Ezra D."/>
            <person name="Gonzalez J."/>
            <person name="Henrissat B."/>
            <person name="Kuo A."/>
            <person name="Liang C."/>
            <person name="Lipzen A."/>
            <person name="Lutzoni F."/>
            <person name="Magnuson J."/>
            <person name="Mondo S."/>
            <person name="Nolan M."/>
            <person name="Ohm R."/>
            <person name="Pangilinan J."/>
            <person name="Park H.-J."/>
            <person name="Ramirez L."/>
            <person name="Alfaro M."/>
            <person name="Sun H."/>
            <person name="Tritt A."/>
            <person name="Yoshinaga Y."/>
            <person name="Zwiers L.-H."/>
            <person name="Turgeon B."/>
            <person name="Goodwin S."/>
            <person name="Spatafora J."/>
            <person name="Crous P."/>
            <person name="Grigoriev I."/>
        </authorList>
    </citation>
    <scope>NUCLEOTIDE SEQUENCE</scope>
    <source>
        <strain evidence="10">CBS 121410</strain>
    </source>
</reference>
<accession>A0A9P4HTF9</accession>
<evidence type="ECO:0000313" key="10">
    <source>
        <dbReference type="EMBL" id="KAF2084980.1"/>
    </source>
</evidence>
<dbReference type="GO" id="GO:0003677">
    <property type="term" value="F:DNA binding"/>
    <property type="evidence" value="ECO:0007669"/>
    <property type="project" value="UniProtKB-KW"/>
</dbReference>
<evidence type="ECO:0000256" key="7">
    <source>
        <dbReference type="ARBA" id="ARBA00023242"/>
    </source>
</evidence>
<feature type="compositionally biased region" description="Basic and acidic residues" evidence="8">
    <location>
        <begin position="111"/>
        <end position="123"/>
    </location>
</feature>
<feature type="region of interest" description="Disordered" evidence="8">
    <location>
        <begin position="1"/>
        <end position="123"/>
    </location>
</feature>
<name>A0A9P4HTF9_9PEZI</name>
<dbReference type="InterPro" id="IPR044280">
    <property type="entry name" value="Hac1/HY5"/>
</dbReference>
<evidence type="ECO:0000259" key="9">
    <source>
        <dbReference type="PROSITE" id="PS50217"/>
    </source>
</evidence>
<feature type="compositionally biased region" description="Low complexity" evidence="8">
    <location>
        <begin position="177"/>
        <end position="189"/>
    </location>
</feature>
<dbReference type="InterPro" id="IPR046347">
    <property type="entry name" value="bZIP_sf"/>
</dbReference>
<keyword evidence="6" id="KW-0834">Unfolded protein response</keyword>
<evidence type="ECO:0000256" key="1">
    <source>
        <dbReference type="ARBA" id="ARBA00004123"/>
    </source>
</evidence>
<dbReference type="PANTHER" id="PTHR46714:SF6">
    <property type="entry name" value="TRANSCRIPTIONAL ACTIVATOR HAC1"/>
    <property type="match status" value="1"/>
</dbReference>
<feature type="domain" description="BZIP" evidence="9">
    <location>
        <begin position="95"/>
        <end position="158"/>
    </location>
</feature>
<protein>
    <recommendedName>
        <fullName evidence="9">BZIP domain-containing protein</fullName>
    </recommendedName>
</protein>
<proteinExistence type="inferred from homology"/>
<feature type="compositionally biased region" description="Polar residues" evidence="8">
    <location>
        <begin position="8"/>
        <end position="20"/>
    </location>
</feature>
<evidence type="ECO:0000256" key="2">
    <source>
        <dbReference type="ARBA" id="ARBA00007163"/>
    </source>
</evidence>
<dbReference type="InterPro" id="IPR004827">
    <property type="entry name" value="bZIP"/>
</dbReference>
<dbReference type="PANTHER" id="PTHR46714">
    <property type="entry name" value="TRANSCRIPTIONAL ACTIVATOR HAC1"/>
    <property type="match status" value="1"/>
</dbReference>
<feature type="region of interest" description="Disordered" evidence="8">
    <location>
        <begin position="174"/>
        <end position="239"/>
    </location>
</feature>
<feature type="compositionally biased region" description="Polar residues" evidence="8">
    <location>
        <begin position="230"/>
        <end position="239"/>
    </location>
</feature>
<gene>
    <name evidence="10" type="ORF">K490DRAFT_59102</name>
</gene>
<keyword evidence="7" id="KW-0539">Nucleus</keyword>
<dbReference type="AlphaFoldDB" id="A0A9P4HTF9"/>
<comment type="similarity">
    <text evidence="2">Belongs to the bZIP family.</text>
</comment>
<dbReference type="GO" id="GO:0006986">
    <property type="term" value="P:response to unfolded protein"/>
    <property type="evidence" value="ECO:0007669"/>
    <property type="project" value="UniProtKB-KW"/>
</dbReference>
<evidence type="ECO:0000256" key="3">
    <source>
        <dbReference type="ARBA" id="ARBA00023015"/>
    </source>
</evidence>
<dbReference type="OrthoDB" id="674948at2759"/>
<dbReference type="GO" id="GO:0005634">
    <property type="term" value="C:nucleus"/>
    <property type="evidence" value="ECO:0007669"/>
    <property type="project" value="UniProtKB-SubCell"/>
</dbReference>
<comment type="subcellular location">
    <subcellularLocation>
        <location evidence="1">Nucleus</location>
    </subcellularLocation>
</comment>
<organism evidence="10 11">
    <name type="scientific">Saccharata proteae CBS 121410</name>
    <dbReference type="NCBI Taxonomy" id="1314787"/>
    <lineage>
        <taxon>Eukaryota</taxon>
        <taxon>Fungi</taxon>
        <taxon>Dikarya</taxon>
        <taxon>Ascomycota</taxon>
        <taxon>Pezizomycotina</taxon>
        <taxon>Dothideomycetes</taxon>
        <taxon>Dothideomycetes incertae sedis</taxon>
        <taxon>Botryosphaeriales</taxon>
        <taxon>Saccharataceae</taxon>
        <taxon>Saccharata</taxon>
    </lineage>
</organism>
<feature type="region of interest" description="Disordered" evidence="8">
    <location>
        <begin position="282"/>
        <end position="305"/>
    </location>
</feature>
<dbReference type="EMBL" id="ML978735">
    <property type="protein sequence ID" value="KAF2084980.1"/>
    <property type="molecule type" value="Genomic_DNA"/>
</dbReference>
<feature type="compositionally biased region" description="Low complexity" evidence="8">
    <location>
        <begin position="41"/>
        <end position="57"/>
    </location>
</feature>
<evidence type="ECO:0000256" key="5">
    <source>
        <dbReference type="ARBA" id="ARBA00023163"/>
    </source>
</evidence>
<dbReference type="PROSITE" id="PS00036">
    <property type="entry name" value="BZIP_BASIC"/>
    <property type="match status" value="1"/>
</dbReference>
<keyword evidence="5" id="KW-0804">Transcription</keyword>
<keyword evidence="3" id="KW-0805">Transcription regulation</keyword>
<evidence type="ECO:0000256" key="8">
    <source>
        <dbReference type="SAM" id="MobiDB-lite"/>
    </source>
</evidence>